<organism evidence="2 3">
    <name type="scientific">Tilletia indica</name>
    <dbReference type="NCBI Taxonomy" id="43049"/>
    <lineage>
        <taxon>Eukaryota</taxon>
        <taxon>Fungi</taxon>
        <taxon>Dikarya</taxon>
        <taxon>Basidiomycota</taxon>
        <taxon>Ustilaginomycotina</taxon>
        <taxon>Exobasidiomycetes</taxon>
        <taxon>Tilletiales</taxon>
        <taxon>Tilletiaceae</taxon>
        <taxon>Tilletia</taxon>
    </lineage>
</organism>
<reference evidence="2" key="1">
    <citation type="submission" date="2016-04" db="EMBL/GenBank/DDBJ databases">
        <authorList>
            <person name="Nguyen H.D."/>
            <person name="Samba Siva P."/>
            <person name="Cullis J."/>
            <person name="Levesque C.A."/>
            <person name="Hambleton S."/>
        </authorList>
    </citation>
    <scope>NUCLEOTIDE SEQUENCE</scope>
    <source>
        <strain evidence="2">DAOMC 236416</strain>
    </source>
</reference>
<name>A0A8T8SF66_9BASI</name>
<dbReference type="Proteomes" id="UP000077521">
    <property type="component" value="Unassembled WGS sequence"/>
</dbReference>
<comment type="caution">
    <text evidence="2">The sequence shown here is derived from an EMBL/GenBank/DDBJ whole genome shotgun (WGS) entry which is preliminary data.</text>
</comment>
<evidence type="ECO:0000313" key="2">
    <source>
        <dbReference type="EMBL" id="KAE8238876.1"/>
    </source>
</evidence>
<keyword evidence="3" id="KW-1185">Reference proteome</keyword>
<evidence type="ECO:0000313" key="3">
    <source>
        <dbReference type="Proteomes" id="UP000077521"/>
    </source>
</evidence>
<dbReference type="AlphaFoldDB" id="A0A8T8SF66"/>
<feature type="region of interest" description="Disordered" evidence="1">
    <location>
        <begin position="1"/>
        <end position="81"/>
    </location>
</feature>
<evidence type="ECO:0000256" key="1">
    <source>
        <dbReference type="SAM" id="MobiDB-lite"/>
    </source>
</evidence>
<reference evidence="2" key="2">
    <citation type="journal article" date="2019" name="IMA Fungus">
        <title>Genome sequencing and comparison of five Tilletia species to identify candidate genes for the detection of regulated species infecting wheat.</title>
        <authorList>
            <person name="Nguyen H.D.T."/>
            <person name="Sultana T."/>
            <person name="Kesanakurti P."/>
            <person name="Hambleton S."/>
        </authorList>
    </citation>
    <scope>NUCLEOTIDE SEQUENCE</scope>
    <source>
        <strain evidence="2">DAOMC 236416</strain>
    </source>
</reference>
<protein>
    <submittedName>
        <fullName evidence="2">Uncharacterized protein</fullName>
    </submittedName>
</protein>
<dbReference type="EMBL" id="LWDF02001400">
    <property type="protein sequence ID" value="KAE8238876.1"/>
    <property type="molecule type" value="Genomic_DNA"/>
</dbReference>
<feature type="compositionally biased region" description="Low complexity" evidence="1">
    <location>
        <begin position="9"/>
        <end position="35"/>
    </location>
</feature>
<proteinExistence type="predicted"/>
<gene>
    <name evidence="2" type="ORF">A4X13_0g8343</name>
</gene>
<accession>A0A8T8SF66</accession>
<sequence>MHPQFARRPAAGPSTAQAASSSSPAKTAAAKSQPATAPPPAASSSNAGGSTRPLPLSATYDPARVIPAADGKPRRYRRPSDDVVIELNRPCTRCGQDHFNFEHQHLVPAVQLMAPDEETYPEVEDETEGSSSF</sequence>